<evidence type="ECO:0000313" key="2">
    <source>
        <dbReference type="EMBL" id="RRT64193.1"/>
    </source>
</evidence>
<feature type="region of interest" description="Disordered" evidence="1">
    <location>
        <begin position="113"/>
        <end position="133"/>
    </location>
</feature>
<reference evidence="2 3" key="1">
    <citation type="journal article" date="2014" name="Agronomy (Basel)">
        <title>A Draft Genome Sequence for Ensete ventricosum, the Drought-Tolerant Tree Against Hunger.</title>
        <authorList>
            <person name="Harrison J."/>
            <person name="Moore K.A."/>
            <person name="Paszkiewicz K."/>
            <person name="Jones T."/>
            <person name="Grant M."/>
            <person name="Ambacheew D."/>
            <person name="Muzemil S."/>
            <person name="Studholme D.J."/>
        </authorList>
    </citation>
    <scope>NUCLEOTIDE SEQUENCE [LARGE SCALE GENOMIC DNA]</scope>
</reference>
<evidence type="ECO:0000313" key="3">
    <source>
        <dbReference type="Proteomes" id="UP000287651"/>
    </source>
</evidence>
<dbReference type="PANTHER" id="PTHR33193:SF13">
    <property type="entry name" value="EXPRESSED PROTEIN"/>
    <property type="match status" value="1"/>
</dbReference>
<proteinExistence type="predicted"/>
<protein>
    <submittedName>
        <fullName evidence="2">Uncharacterized protein</fullName>
    </submittedName>
</protein>
<comment type="caution">
    <text evidence="2">The sequence shown here is derived from an EMBL/GenBank/DDBJ whole genome shotgun (WGS) entry which is preliminary data.</text>
</comment>
<feature type="region of interest" description="Disordered" evidence="1">
    <location>
        <begin position="1"/>
        <end position="66"/>
    </location>
</feature>
<gene>
    <name evidence="2" type="ORF">B296_00025234</name>
</gene>
<dbReference type="PANTHER" id="PTHR33193">
    <property type="entry name" value="DOMAIN PROTEIN, PUTATIVE (DUF3511)-RELATED"/>
    <property type="match status" value="1"/>
</dbReference>
<dbReference type="AlphaFoldDB" id="A0A426ZJL3"/>
<dbReference type="InterPro" id="IPR021899">
    <property type="entry name" value="DUF3511"/>
</dbReference>
<name>A0A426ZJL3_ENSVE</name>
<feature type="compositionally biased region" description="Low complexity" evidence="1">
    <location>
        <begin position="14"/>
        <end position="29"/>
    </location>
</feature>
<accession>A0A426ZJL3</accession>
<dbReference type="Proteomes" id="UP000287651">
    <property type="component" value="Unassembled WGS sequence"/>
</dbReference>
<dbReference type="EMBL" id="AMZH03006288">
    <property type="protein sequence ID" value="RRT64193.1"/>
    <property type="molecule type" value="Genomic_DNA"/>
</dbReference>
<sequence length="155" mass="16596">MRDSDRGHRMAVRANSAPAGSEAVAAAAARGPPLRPRWGNGSRIGTGSSSSSTGESWAGDPEARRRRRVTAYKAYAAESKVRASLRNGLRWFKARCSALVYGPRKGQHHACLARPGKMDPTPRSLPDTNPHLLPLPSPAFLKLPGNLTPGLPRPS</sequence>
<organism evidence="2 3">
    <name type="scientific">Ensete ventricosum</name>
    <name type="common">Abyssinian banana</name>
    <name type="synonym">Musa ensete</name>
    <dbReference type="NCBI Taxonomy" id="4639"/>
    <lineage>
        <taxon>Eukaryota</taxon>
        <taxon>Viridiplantae</taxon>
        <taxon>Streptophyta</taxon>
        <taxon>Embryophyta</taxon>
        <taxon>Tracheophyta</taxon>
        <taxon>Spermatophyta</taxon>
        <taxon>Magnoliopsida</taxon>
        <taxon>Liliopsida</taxon>
        <taxon>Zingiberales</taxon>
        <taxon>Musaceae</taxon>
        <taxon>Ensete</taxon>
    </lineage>
</organism>
<dbReference type="Pfam" id="PF12023">
    <property type="entry name" value="DUF3511"/>
    <property type="match status" value="1"/>
</dbReference>
<feature type="compositionally biased region" description="Low complexity" evidence="1">
    <location>
        <begin position="39"/>
        <end position="59"/>
    </location>
</feature>
<evidence type="ECO:0000256" key="1">
    <source>
        <dbReference type="SAM" id="MobiDB-lite"/>
    </source>
</evidence>